<accession>B0MZF9</accession>
<reference evidence="1" key="2">
    <citation type="submission" date="2013-09" db="EMBL/GenBank/DDBJ databases">
        <title>Draft genome sequence of Alistipes putredinis (DSM 17216).</title>
        <authorList>
            <person name="Sudarsanam P."/>
            <person name="Ley R."/>
            <person name="Guruge J."/>
            <person name="Turnbaugh P.J."/>
            <person name="Mahowald M."/>
            <person name="Liep D."/>
            <person name="Gordon J."/>
        </authorList>
    </citation>
    <scope>NUCLEOTIDE SEQUENCE</scope>
    <source>
        <strain evidence="1">DSM 17216</strain>
    </source>
</reference>
<gene>
    <name evidence="1" type="ORF">ALIPUT_02533</name>
</gene>
<dbReference type="Proteomes" id="UP000005819">
    <property type="component" value="Unassembled WGS sequence"/>
</dbReference>
<keyword evidence="2" id="KW-1185">Reference proteome</keyword>
<comment type="caution">
    <text evidence="1">The sequence shown here is derived from an EMBL/GenBank/DDBJ whole genome shotgun (WGS) entry which is preliminary data.</text>
</comment>
<evidence type="ECO:0000313" key="2">
    <source>
        <dbReference type="Proteomes" id="UP000005819"/>
    </source>
</evidence>
<organism evidence="1 2">
    <name type="scientific">Alistipes putredinis DSM 17216</name>
    <dbReference type="NCBI Taxonomy" id="445970"/>
    <lineage>
        <taxon>Bacteria</taxon>
        <taxon>Pseudomonadati</taxon>
        <taxon>Bacteroidota</taxon>
        <taxon>Bacteroidia</taxon>
        <taxon>Bacteroidales</taxon>
        <taxon>Rikenellaceae</taxon>
        <taxon>Alistipes</taxon>
    </lineage>
</organism>
<dbReference type="HOGENOM" id="CLU_3179358_0_0_10"/>
<reference evidence="1" key="1">
    <citation type="submission" date="2007-10" db="EMBL/GenBank/DDBJ databases">
        <authorList>
            <person name="Fulton L."/>
            <person name="Clifton S."/>
            <person name="Fulton B."/>
            <person name="Xu J."/>
            <person name="Minx P."/>
            <person name="Pepin K.H."/>
            <person name="Johnson M."/>
            <person name="Thiruvilangam P."/>
            <person name="Bhonagiri V."/>
            <person name="Nash W.E."/>
            <person name="Mardis E.R."/>
            <person name="Wilson R.K."/>
        </authorList>
    </citation>
    <scope>NUCLEOTIDE SEQUENCE [LARGE SCALE GENOMIC DNA]</scope>
    <source>
        <strain evidence="1">DSM 17216</strain>
    </source>
</reference>
<sequence length="46" mass="5442">MLCKIFRKPHSTAGKFAPKTTFFIKVFSFVFLYRKNALSLHQFSEE</sequence>
<name>B0MZF9_9BACT</name>
<protein>
    <submittedName>
        <fullName evidence="1">Uncharacterized protein</fullName>
    </submittedName>
</protein>
<dbReference type="AlphaFoldDB" id="B0MZF9"/>
<evidence type="ECO:0000313" key="1">
    <source>
        <dbReference type="EMBL" id="EDS02995.1"/>
    </source>
</evidence>
<dbReference type="EMBL" id="ABFK02000020">
    <property type="protein sequence ID" value="EDS02995.1"/>
    <property type="molecule type" value="Genomic_DNA"/>
</dbReference>
<proteinExistence type="predicted"/>